<dbReference type="PANTHER" id="PTHR43133">
    <property type="entry name" value="RNA POLYMERASE ECF-TYPE SIGMA FACTO"/>
    <property type="match status" value="1"/>
</dbReference>
<keyword evidence="2" id="KW-0805">Transcription regulation</keyword>
<dbReference type="InterPro" id="IPR013325">
    <property type="entry name" value="RNA_pol_sigma_r2"/>
</dbReference>
<dbReference type="Pfam" id="PF08281">
    <property type="entry name" value="Sigma70_r4_2"/>
    <property type="match status" value="1"/>
</dbReference>
<dbReference type="Pfam" id="PF04542">
    <property type="entry name" value="Sigma70_r2"/>
    <property type="match status" value="1"/>
</dbReference>
<keyword evidence="5" id="KW-0804">Transcription</keyword>
<dbReference type="EMBL" id="BMJQ01000019">
    <property type="protein sequence ID" value="GGF42635.1"/>
    <property type="molecule type" value="Genomic_DNA"/>
</dbReference>
<dbReference type="InterPro" id="IPR039425">
    <property type="entry name" value="RNA_pol_sigma-70-like"/>
</dbReference>
<dbReference type="InterPro" id="IPR013249">
    <property type="entry name" value="RNA_pol_sigma70_r4_t2"/>
</dbReference>
<reference evidence="8" key="1">
    <citation type="journal article" date="2014" name="Int. J. Syst. Evol. Microbiol.">
        <title>Complete genome sequence of Corynebacterium casei LMG S-19264T (=DSM 44701T), isolated from a smear-ripened cheese.</title>
        <authorList>
            <consortium name="US DOE Joint Genome Institute (JGI-PGF)"/>
            <person name="Walter F."/>
            <person name="Albersmeier A."/>
            <person name="Kalinowski J."/>
            <person name="Ruckert C."/>
        </authorList>
    </citation>
    <scope>NUCLEOTIDE SEQUENCE</scope>
    <source>
        <strain evidence="8">CGMCC 1.15725</strain>
    </source>
</reference>
<sequence>MAWALMQPQELNALGLRLRVRNADEEKHAWSGLMASAQRGDAVAYRRLLSEVRTWLRRYYAGRLPPAMIDDVIQETLIAIHEKRQTYDPARPFSAWLSVIARYKWIDALRTMKARHTETLHADVAVPDHEEAVTSAWSLERLLEQIKPAQSEVIRLVKLQGLSIAEASAATGQSAPLVKVNIHRGLKRLASLLRGELDAD</sequence>
<gene>
    <name evidence="8" type="primary">sigD</name>
    <name evidence="8" type="ORF">GCM10011611_56330</name>
</gene>
<evidence type="ECO:0000256" key="5">
    <source>
        <dbReference type="ARBA" id="ARBA00023163"/>
    </source>
</evidence>
<dbReference type="RefSeq" id="WP_229744003.1">
    <property type="nucleotide sequence ID" value="NZ_BMJQ01000019.1"/>
</dbReference>
<dbReference type="Gene3D" id="1.10.10.10">
    <property type="entry name" value="Winged helix-like DNA-binding domain superfamily/Winged helix DNA-binding domain"/>
    <property type="match status" value="1"/>
</dbReference>
<evidence type="ECO:0000256" key="4">
    <source>
        <dbReference type="ARBA" id="ARBA00023125"/>
    </source>
</evidence>
<comment type="similarity">
    <text evidence="1">Belongs to the sigma-70 factor family. ECF subfamily.</text>
</comment>
<dbReference type="Gene3D" id="1.10.1740.10">
    <property type="match status" value="1"/>
</dbReference>
<evidence type="ECO:0000259" key="7">
    <source>
        <dbReference type="Pfam" id="PF08281"/>
    </source>
</evidence>
<dbReference type="GO" id="GO:0016987">
    <property type="term" value="F:sigma factor activity"/>
    <property type="evidence" value="ECO:0007669"/>
    <property type="project" value="UniProtKB-KW"/>
</dbReference>
<accession>A0A8J2YYW1</accession>
<dbReference type="NCBIfam" id="TIGR02937">
    <property type="entry name" value="sigma70-ECF"/>
    <property type="match status" value="1"/>
</dbReference>
<proteinExistence type="inferred from homology"/>
<keyword evidence="4" id="KW-0238">DNA-binding</keyword>
<keyword evidence="9" id="KW-1185">Reference proteome</keyword>
<evidence type="ECO:0000256" key="3">
    <source>
        <dbReference type="ARBA" id="ARBA00023082"/>
    </source>
</evidence>
<comment type="caution">
    <text evidence="8">The sequence shown here is derived from an EMBL/GenBank/DDBJ whole genome shotgun (WGS) entry which is preliminary data.</text>
</comment>
<feature type="domain" description="RNA polymerase sigma-70 region 2" evidence="6">
    <location>
        <begin position="45"/>
        <end position="111"/>
    </location>
</feature>
<reference evidence="8" key="2">
    <citation type="submission" date="2020-09" db="EMBL/GenBank/DDBJ databases">
        <authorList>
            <person name="Sun Q."/>
            <person name="Zhou Y."/>
        </authorList>
    </citation>
    <scope>NUCLEOTIDE SEQUENCE</scope>
    <source>
        <strain evidence="8">CGMCC 1.15725</strain>
    </source>
</reference>
<dbReference type="GO" id="GO:0000428">
    <property type="term" value="C:DNA-directed RNA polymerase complex"/>
    <property type="evidence" value="ECO:0007669"/>
    <property type="project" value="UniProtKB-KW"/>
</dbReference>
<evidence type="ECO:0000256" key="1">
    <source>
        <dbReference type="ARBA" id="ARBA00010641"/>
    </source>
</evidence>
<dbReference type="GO" id="GO:0006352">
    <property type="term" value="P:DNA-templated transcription initiation"/>
    <property type="evidence" value="ECO:0007669"/>
    <property type="project" value="InterPro"/>
</dbReference>
<dbReference type="InterPro" id="IPR014284">
    <property type="entry name" value="RNA_pol_sigma-70_dom"/>
</dbReference>
<evidence type="ECO:0000256" key="2">
    <source>
        <dbReference type="ARBA" id="ARBA00023015"/>
    </source>
</evidence>
<feature type="domain" description="RNA polymerase sigma factor 70 region 4 type 2" evidence="7">
    <location>
        <begin position="138"/>
        <end position="189"/>
    </location>
</feature>
<keyword evidence="8" id="KW-0240">DNA-directed RNA polymerase</keyword>
<organism evidence="8 9">
    <name type="scientific">Aliidongia dinghuensis</name>
    <dbReference type="NCBI Taxonomy" id="1867774"/>
    <lineage>
        <taxon>Bacteria</taxon>
        <taxon>Pseudomonadati</taxon>
        <taxon>Pseudomonadota</taxon>
        <taxon>Alphaproteobacteria</taxon>
        <taxon>Rhodospirillales</taxon>
        <taxon>Dongiaceae</taxon>
        <taxon>Aliidongia</taxon>
    </lineage>
</organism>
<name>A0A8J2YYW1_9PROT</name>
<dbReference type="Proteomes" id="UP000646365">
    <property type="component" value="Unassembled WGS sequence"/>
</dbReference>
<dbReference type="PANTHER" id="PTHR43133:SF58">
    <property type="entry name" value="ECF RNA POLYMERASE SIGMA FACTOR SIGD"/>
    <property type="match status" value="1"/>
</dbReference>
<dbReference type="GO" id="GO:0003677">
    <property type="term" value="F:DNA binding"/>
    <property type="evidence" value="ECO:0007669"/>
    <property type="project" value="UniProtKB-KW"/>
</dbReference>
<dbReference type="InterPro" id="IPR013324">
    <property type="entry name" value="RNA_pol_sigma_r3/r4-like"/>
</dbReference>
<dbReference type="SUPFAM" id="SSF88946">
    <property type="entry name" value="Sigma2 domain of RNA polymerase sigma factors"/>
    <property type="match status" value="1"/>
</dbReference>
<protein>
    <submittedName>
        <fullName evidence="8">DNA-directed RNA polymerase sigma-70 factor</fullName>
    </submittedName>
</protein>
<evidence type="ECO:0000313" key="8">
    <source>
        <dbReference type="EMBL" id="GGF42635.1"/>
    </source>
</evidence>
<dbReference type="InterPro" id="IPR007627">
    <property type="entry name" value="RNA_pol_sigma70_r2"/>
</dbReference>
<keyword evidence="3" id="KW-0731">Sigma factor</keyword>
<dbReference type="AlphaFoldDB" id="A0A8J2YYW1"/>
<dbReference type="SUPFAM" id="SSF88659">
    <property type="entry name" value="Sigma3 and sigma4 domains of RNA polymerase sigma factors"/>
    <property type="match status" value="1"/>
</dbReference>
<dbReference type="InterPro" id="IPR036388">
    <property type="entry name" value="WH-like_DNA-bd_sf"/>
</dbReference>
<evidence type="ECO:0000313" key="9">
    <source>
        <dbReference type="Proteomes" id="UP000646365"/>
    </source>
</evidence>
<evidence type="ECO:0000259" key="6">
    <source>
        <dbReference type="Pfam" id="PF04542"/>
    </source>
</evidence>